<evidence type="ECO:0000256" key="4">
    <source>
        <dbReference type="ARBA" id="ARBA00023235"/>
    </source>
</evidence>
<dbReference type="InterPro" id="IPR020622">
    <property type="entry name" value="Ala_racemase_pyridoxalP-BS"/>
</dbReference>
<dbReference type="InterPro" id="IPR009006">
    <property type="entry name" value="Ala_racemase/Decarboxylase_C"/>
</dbReference>
<dbReference type="InterPro" id="IPR029066">
    <property type="entry name" value="PLP-binding_barrel"/>
</dbReference>
<dbReference type="NCBIfam" id="TIGR00492">
    <property type="entry name" value="alr"/>
    <property type="match status" value="1"/>
</dbReference>
<dbReference type="Proteomes" id="UP000287756">
    <property type="component" value="Chromosome"/>
</dbReference>
<evidence type="ECO:0000256" key="2">
    <source>
        <dbReference type="ARBA" id="ARBA00001933"/>
    </source>
</evidence>
<dbReference type="CDD" id="cd00430">
    <property type="entry name" value="PLPDE_III_AR"/>
    <property type="match status" value="1"/>
</dbReference>
<dbReference type="GO" id="GO:0030170">
    <property type="term" value="F:pyridoxal phosphate binding"/>
    <property type="evidence" value="ECO:0007669"/>
    <property type="project" value="UniProtKB-UniRule"/>
</dbReference>
<dbReference type="SUPFAM" id="SSF50621">
    <property type="entry name" value="Alanine racemase C-terminal domain-like"/>
    <property type="match status" value="1"/>
</dbReference>
<dbReference type="FunFam" id="3.20.20.10:FF:000002">
    <property type="entry name" value="Alanine racemase"/>
    <property type="match status" value="1"/>
</dbReference>
<comment type="function">
    <text evidence="5">Catalyzes the interconversion of L-alanine and D-alanine. May also act on other amino acids.</text>
</comment>
<dbReference type="Gene3D" id="2.40.37.10">
    <property type="entry name" value="Lyase, Ornithine Decarboxylase, Chain A, domain 1"/>
    <property type="match status" value="1"/>
</dbReference>
<gene>
    <name evidence="9" type="primary">alr</name>
    <name evidence="9" type="ORF">HLI_09565</name>
</gene>
<feature type="binding site" evidence="5 7">
    <location>
        <position position="316"/>
    </location>
    <ligand>
        <name>substrate</name>
    </ligand>
</feature>
<dbReference type="PROSITE" id="PS00395">
    <property type="entry name" value="ALANINE_RACEMASE"/>
    <property type="match status" value="1"/>
</dbReference>
<comment type="similarity">
    <text evidence="5">Belongs to the alanine racemase family.</text>
</comment>
<dbReference type="InterPro" id="IPR011079">
    <property type="entry name" value="Ala_racemase_C"/>
</dbReference>
<keyword evidence="3 5" id="KW-0663">Pyridoxal phosphate</keyword>
<dbReference type="Gene3D" id="3.20.20.10">
    <property type="entry name" value="Alanine racemase"/>
    <property type="match status" value="1"/>
</dbReference>
<dbReference type="EMBL" id="CP026118">
    <property type="protein sequence ID" value="QAS54604.1"/>
    <property type="molecule type" value="Genomic_DNA"/>
</dbReference>
<evidence type="ECO:0000256" key="1">
    <source>
        <dbReference type="ARBA" id="ARBA00000316"/>
    </source>
</evidence>
<evidence type="ECO:0000256" key="6">
    <source>
        <dbReference type="PIRSR" id="PIRSR600821-50"/>
    </source>
</evidence>
<comment type="pathway">
    <text evidence="5">Amino-acid biosynthesis; D-alanine biosynthesis; D-alanine from L-alanine: step 1/1.</text>
</comment>
<evidence type="ECO:0000256" key="7">
    <source>
        <dbReference type="PIRSR" id="PIRSR600821-52"/>
    </source>
</evidence>
<sequence>MSLDTFYRDSFVEVDLSAIQYNIHQLQQRLDEKTGVYAVVKADAYGHGDIQVAHAALEAGAEGLAVALLDEAIKLRHAGIDAPILVMGWTRPKDAVVAAEHEIAVTVFQEEWLKEAGLLSFSKSLKVHLKLDTGMGRIGVRSVAEMERILSYMKEENFFSLEALFTHFATADEEGLDYFATQEKRWNELFSHFKRIWPENVEVHTSNSAASMRYPGRLDHYVRFGISMYGLYPSSVVKKERPIDLQPAFSLHSQLIHVKRLEPGESISYGATYRTGNHEWIGTIPLGYADGWIRRLQGMDVLVDGKRQPIVGRICMDQFMIRLDQEYPIGTKVTLIGKQGEQEISADEVADQLETINYEIPCMISNRVPRVFLKDGKTIDIKNSL</sequence>
<dbReference type="EC" id="5.1.1.1" evidence="5"/>
<accession>A0A410MIP4</accession>
<evidence type="ECO:0000256" key="3">
    <source>
        <dbReference type="ARBA" id="ARBA00022898"/>
    </source>
</evidence>
<dbReference type="OrthoDB" id="9813814at2"/>
<comment type="cofactor">
    <cofactor evidence="2 5 6">
        <name>pyridoxal 5'-phosphate</name>
        <dbReference type="ChEBI" id="CHEBI:597326"/>
    </cofactor>
</comment>
<keyword evidence="4 5" id="KW-0413">Isomerase</keyword>
<proteinExistence type="inferred from homology"/>
<dbReference type="GO" id="GO:0005829">
    <property type="term" value="C:cytosol"/>
    <property type="evidence" value="ECO:0007669"/>
    <property type="project" value="TreeGrafter"/>
</dbReference>
<protein>
    <recommendedName>
        <fullName evidence="5">Alanine racemase</fullName>
        <ecNumber evidence="5">5.1.1.1</ecNumber>
    </recommendedName>
</protein>
<dbReference type="GO" id="GO:0008784">
    <property type="term" value="F:alanine racemase activity"/>
    <property type="evidence" value="ECO:0007669"/>
    <property type="project" value="UniProtKB-UniRule"/>
</dbReference>
<dbReference type="GO" id="GO:0030632">
    <property type="term" value="P:D-alanine biosynthetic process"/>
    <property type="evidence" value="ECO:0007669"/>
    <property type="project" value="UniProtKB-UniRule"/>
</dbReference>
<feature type="domain" description="Alanine racemase C-terminal" evidence="8">
    <location>
        <begin position="248"/>
        <end position="373"/>
    </location>
</feature>
<dbReference type="SUPFAM" id="SSF51419">
    <property type="entry name" value="PLP-binding barrel"/>
    <property type="match status" value="1"/>
</dbReference>
<feature type="binding site" evidence="5 7">
    <location>
        <position position="137"/>
    </location>
    <ligand>
        <name>substrate</name>
    </ligand>
</feature>
<dbReference type="PANTHER" id="PTHR30511:SF0">
    <property type="entry name" value="ALANINE RACEMASE, CATABOLIC-RELATED"/>
    <property type="match status" value="1"/>
</dbReference>
<evidence type="ECO:0000313" key="10">
    <source>
        <dbReference type="Proteomes" id="UP000287756"/>
    </source>
</evidence>
<dbReference type="UniPathway" id="UPA00042">
    <property type="reaction ID" value="UER00497"/>
</dbReference>
<evidence type="ECO:0000256" key="5">
    <source>
        <dbReference type="HAMAP-Rule" id="MF_01201"/>
    </source>
</evidence>
<dbReference type="SMART" id="SM01005">
    <property type="entry name" value="Ala_racemase_C"/>
    <property type="match status" value="1"/>
</dbReference>
<dbReference type="AlphaFoldDB" id="A0A410MIP4"/>
<organism evidence="9 10">
    <name type="scientific">Halobacillus litoralis</name>
    <dbReference type="NCBI Taxonomy" id="45668"/>
    <lineage>
        <taxon>Bacteria</taxon>
        <taxon>Bacillati</taxon>
        <taxon>Bacillota</taxon>
        <taxon>Bacilli</taxon>
        <taxon>Bacillales</taxon>
        <taxon>Bacillaceae</taxon>
        <taxon>Halobacillus</taxon>
    </lineage>
</organism>
<dbReference type="InterPro" id="IPR000821">
    <property type="entry name" value="Ala_racemase"/>
</dbReference>
<evidence type="ECO:0000259" key="8">
    <source>
        <dbReference type="SMART" id="SM01005"/>
    </source>
</evidence>
<dbReference type="PANTHER" id="PTHR30511">
    <property type="entry name" value="ALANINE RACEMASE"/>
    <property type="match status" value="1"/>
</dbReference>
<feature type="modified residue" description="N6-(pyridoxal phosphate)lysine" evidence="5 6">
    <location>
        <position position="41"/>
    </location>
</feature>
<dbReference type="Pfam" id="PF01168">
    <property type="entry name" value="Ala_racemase_N"/>
    <property type="match status" value="1"/>
</dbReference>
<feature type="active site" description="Proton acceptor; specific for D-alanine" evidence="5">
    <location>
        <position position="41"/>
    </location>
</feature>
<evidence type="ECO:0000313" key="9">
    <source>
        <dbReference type="EMBL" id="QAS54604.1"/>
    </source>
</evidence>
<dbReference type="Pfam" id="PF00842">
    <property type="entry name" value="Ala_racemase_C"/>
    <property type="match status" value="1"/>
</dbReference>
<dbReference type="GO" id="GO:0009252">
    <property type="term" value="P:peptidoglycan biosynthetic process"/>
    <property type="evidence" value="ECO:0007669"/>
    <property type="project" value="TreeGrafter"/>
</dbReference>
<reference evidence="9 10" key="1">
    <citation type="submission" date="2018-01" db="EMBL/GenBank/DDBJ databases">
        <title>The whole genome sequencing and assembly of Halobacillus litoralis ERB031 strain.</title>
        <authorList>
            <person name="Lee S.-J."/>
            <person name="Park M.-K."/>
            <person name="Kim J.-Y."/>
            <person name="Lee Y.-J."/>
            <person name="Yi H."/>
            <person name="Bahn Y.-S."/>
            <person name="Kim J.F."/>
            <person name="Lee D.-W."/>
        </authorList>
    </citation>
    <scope>NUCLEOTIDE SEQUENCE [LARGE SCALE GENOMIC DNA]</scope>
    <source>
        <strain evidence="9 10">ERB 031</strain>
    </source>
</reference>
<name>A0A410MIP4_9BACI</name>
<comment type="catalytic activity">
    <reaction evidence="1 5">
        <text>L-alanine = D-alanine</text>
        <dbReference type="Rhea" id="RHEA:20249"/>
        <dbReference type="ChEBI" id="CHEBI:57416"/>
        <dbReference type="ChEBI" id="CHEBI:57972"/>
        <dbReference type="EC" id="5.1.1.1"/>
    </reaction>
</comment>
<dbReference type="KEGG" id="hli:HLI_09565"/>
<dbReference type="PRINTS" id="PR00992">
    <property type="entry name" value="ALARACEMASE"/>
</dbReference>
<dbReference type="InterPro" id="IPR001608">
    <property type="entry name" value="Ala_racemase_N"/>
</dbReference>
<dbReference type="FunFam" id="2.40.37.10:FF:000006">
    <property type="entry name" value="Alanine racemase"/>
    <property type="match status" value="1"/>
</dbReference>
<dbReference type="HAMAP" id="MF_01201">
    <property type="entry name" value="Ala_racemase"/>
    <property type="match status" value="1"/>
</dbReference>
<feature type="active site" description="Proton acceptor; specific for L-alanine" evidence="5">
    <location>
        <position position="269"/>
    </location>
</feature>